<proteinExistence type="predicted"/>
<dbReference type="STRING" id="1150112.SAMN04487893_102128"/>
<dbReference type="Gene3D" id="3.30.160.670">
    <property type="match status" value="1"/>
</dbReference>
<evidence type="ECO:0000256" key="1">
    <source>
        <dbReference type="SAM" id="SignalP"/>
    </source>
</evidence>
<keyword evidence="4" id="KW-1185">Reference proteome</keyword>
<dbReference type="InterPro" id="IPR025411">
    <property type="entry name" value="DUF4136"/>
</dbReference>
<feature type="chain" id="PRO_5017345178" description="DUF4136 domain-containing protein" evidence="1">
    <location>
        <begin position="22"/>
        <end position="178"/>
    </location>
</feature>
<dbReference type="AlphaFoldDB" id="A0A1I3MDN9"/>
<protein>
    <recommendedName>
        <fullName evidence="2">DUF4136 domain-containing protein</fullName>
    </recommendedName>
</protein>
<dbReference type="EMBL" id="FORU01000002">
    <property type="protein sequence ID" value="SFI95234.1"/>
    <property type="molecule type" value="Genomic_DNA"/>
</dbReference>
<dbReference type="RefSeq" id="WP_090677903.1">
    <property type="nucleotide sequence ID" value="NZ_FORU01000002.1"/>
</dbReference>
<organism evidence="3 4">
    <name type="scientific">Myroides guanonis</name>
    <dbReference type="NCBI Taxonomy" id="1150112"/>
    <lineage>
        <taxon>Bacteria</taxon>
        <taxon>Pseudomonadati</taxon>
        <taxon>Bacteroidota</taxon>
        <taxon>Flavobacteriia</taxon>
        <taxon>Flavobacteriales</taxon>
        <taxon>Flavobacteriaceae</taxon>
        <taxon>Myroides</taxon>
    </lineage>
</organism>
<dbReference type="OrthoDB" id="5432251at2"/>
<keyword evidence="1" id="KW-0732">Signal</keyword>
<feature type="domain" description="DUF4136" evidence="2">
    <location>
        <begin position="24"/>
        <end position="176"/>
    </location>
</feature>
<dbReference type="Pfam" id="PF13590">
    <property type="entry name" value="DUF4136"/>
    <property type="match status" value="1"/>
</dbReference>
<sequence length="178" mass="20322">MKALKILSVIAFMALASSCSSVRVHSDYDDKTDFNQIKSYAFFKDGIDKAEISDLDKKRILNAIDAELSSRGLVKGDRPDVLINIFTKAQQRVDVYNNNYYSPWGYYGYGWGPYWGSSYNSVSTSTEGRLFIDILDANKKELIWQGTGTGYLTNTRAKKEQRIQEFVKEILKDFPPKK</sequence>
<name>A0A1I3MDN9_9FLAO</name>
<evidence type="ECO:0000259" key="2">
    <source>
        <dbReference type="Pfam" id="PF13590"/>
    </source>
</evidence>
<dbReference type="PROSITE" id="PS51257">
    <property type="entry name" value="PROKAR_LIPOPROTEIN"/>
    <property type="match status" value="1"/>
</dbReference>
<reference evidence="4" key="1">
    <citation type="submission" date="2016-10" db="EMBL/GenBank/DDBJ databases">
        <authorList>
            <person name="Varghese N."/>
            <person name="Submissions S."/>
        </authorList>
    </citation>
    <scope>NUCLEOTIDE SEQUENCE [LARGE SCALE GENOMIC DNA]</scope>
    <source>
        <strain evidence="4">DSM 26542</strain>
    </source>
</reference>
<evidence type="ECO:0000313" key="3">
    <source>
        <dbReference type="EMBL" id="SFI95234.1"/>
    </source>
</evidence>
<dbReference type="Proteomes" id="UP000243887">
    <property type="component" value="Unassembled WGS sequence"/>
</dbReference>
<accession>A0A1I3MDN9</accession>
<feature type="signal peptide" evidence="1">
    <location>
        <begin position="1"/>
        <end position="21"/>
    </location>
</feature>
<evidence type="ECO:0000313" key="4">
    <source>
        <dbReference type="Proteomes" id="UP000243887"/>
    </source>
</evidence>
<gene>
    <name evidence="3" type="ORF">SAMN04487893_102128</name>
</gene>